<dbReference type="Proteomes" id="UP000765509">
    <property type="component" value="Unassembled WGS sequence"/>
</dbReference>
<organism evidence="2 3">
    <name type="scientific">Austropuccinia psidii MF-1</name>
    <dbReference type="NCBI Taxonomy" id="1389203"/>
    <lineage>
        <taxon>Eukaryota</taxon>
        <taxon>Fungi</taxon>
        <taxon>Dikarya</taxon>
        <taxon>Basidiomycota</taxon>
        <taxon>Pucciniomycotina</taxon>
        <taxon>Pucciniomycetes</taxon>
        <taxon>Pucciniales</taxon>
        <taxon>Sphaerophragmiaceae</taxon>
        <taxon>Austropuccinia</taxon>
    </lineage>
</organism>
<reference evidence="2" key="1">
    <citation type="submission" date="2021-03" db="EMBL/GenBank/DDBJ databases">
        <title>Draft genome sequence of rust myrtle Austropuccinia psidii MF-1, a brazilian biotype.</title>
        <authorList>
            <person name="Quecine M.C."/>
            <person name="Pachon D.M.R."/>
            <person name="Bonatelli M.L."/>
            <person name="Correr F.H."/>
            <person name="Franceschini L.M."/>
            <person name="Leite T.F."/>
            <person name="Margarido G.R.A."/>
            <person name="Almeida C.A."/>
            <person name="Ferrarezi J.A."/>
            <person name="Labate C.A."/>
        </authorList>
    </citation>
    <scope>NUCLEOTIDE SEQUENCE</scope>
    <source>
        <strain evidence="2">MF-1</strain>
    </source>
</reference>
<dbReference type="AlphaFoldDB" id="A0A9Q3GDY4"/>
<accession>A0A9Q3GDY4</accession>
<protein>
    <recommendedName>
        <fullName evidence="1">Retrovirus-related Pol polyprotein from transposon TNT 1-94-like beta-barrel domain-containing protein</fullName>
    </recommendedName>
</protein>
<dbReference type="EMBL" id="AVOT02000399">
    <property type="protein sequence ID" value="MBW0462702.1"/>
    <property type="molecule type" value="Genomic_DNA"/>
</dbReference>
<dbReference type="InterPro" id="IPR054722">
    <property type="entry name" value="PolX-like_BBD"/>
</dbReference>
<evidence type="ECO:0000259" key="1">
    <source>
        <dbReference type="Pfam" id="PF22936"/>
    </source>
</evidence>
<name>A0A9Q3GDY4_9BASI</name>
<proteinExistence type="predicted"/>
<dbReference type="Pfam" id="PF22936">
    <property type="entry name" value="Pol_BBD"/>
    <property type="match status" value="1"/>
</dbReference>
<keyword evidence="3" id="KW-1185">Reference proteome</keyword>
<gene>
    <name evidence="2" type="ORF">O181_002417</name>
</gene>
<dbReference type="OrthoDB" id="2517084at2759"/>
<sequence length="150" mass="15844">MGAEEPDVTILSTDIGHTKKFVGNAVCDSGASHSLTGDQLALCRYQKLMKPIPLSVATKCTGRRSYVEVIGSLVFKGKGDKTVIVNGVFFSPDASCTLISPAALIQAGGKLSSDGNDILICNAHNIPVLQATLCSAMLKWNMTPYLIETA</sequence>
<evidence type="ECO:0000313" key="3">
    <source>
        <dbReference type="Proteomes" id="UP000765509"/>
    </source>
</evidence>
<feature type="domain" description="Retrovirus-related Pol polyprotein from transposon TNT 1-94-like beta-barrel" evidence="1">
    <location>
        <begin position="26"/>
        <end position="108"/>
    </location>
</feature>
<comment type="caution">
    <text evidence="2">The sequence shown here is derived from an EMBL/GenBank/DDBJ whole genome shotgun (WGS) entry which is preliminary data.</text>
</comment>
<evidence type="ECO:0000313" key="2">
    <source>
        <dbReference type="EMBL" id="MBW0462702.1"/>
    </source>
</evidence>